<evidence type="ECO:0000313" key="2">
    <source>
        <dbReference type="EMBL" id="ABU59213.1"/>
    </source>
</evidence>
<keyword evidence="1" id="KW-0812">Transmembrane</keyword>
<dbReference type="KEGG" id="rca:Rcas_3159"/>
<evidence type="ECO:0000313" key="3">
    <source>
        <dbReference type="Proteomes" id="UP000000263"/>
    </source>
</evidence>
<organism evidence="2 3">
    <name type="scientific">Roseiflexus castenholzii (strain DSM 13941 / HLO8)</name>
    <dbReference type="NCBI Taxonomy" id="383372"/>
    <lineage>
        <taxon>Bacteria</taxon>
        <taxon>Bacillati</taxon>
        <taxon>Chloroflexota</taxon>
        <taxon>Chloroflexia</taxon>
        <taxon>Chloroflexales</taxon>
        <taxon>Roseiflexineae</taxon>
        <taxon>Roseiflexaceae</taxon>
        <taxon>Roseiflexus</taxon>
    </lineage>
</organism>
<keyword evidence="1" id="KW-0472">Membrane</keyword>
<sequence>MMRSDDWDRLFAPNAPKRGGPLRALIHIVVVTLLLGALAVGGMWLVGQRQQQAERLAATATAYAGTIVPQLTSVAGATQTVEAQGTATRIALRTATAQAAVGPTGTPDPGIGSGEVVRGGNLRREPRVAPETIVGLIYPGDRITFLERRRVGDQVWFRIRVDQPAVDRSGEGVPAGTEGWASALLLSPLP</sequence>
<dbReference type="EMBL" id="CP000804">
    <property type="protein sequence ID" value="ABU59213.1"/>
    <property type="molecule type" value="Genomic_DNA"/>
</dbReference>
<protein>
    <submittedName>
        <fullName evidence="2">Uncharacterized protein</fullName>
    </submittedName>
</protein>
<evidence type="ECO:0000256" key="1">
    <source>
        <dbReference type="SAM" id="Phobius"/>
    </source>
</evidence>
<dbReference type="Proteomes" id="UP000000263">
    <property type="component" value="Chromosome"/>
</dbReference>
<dbReference type="AlphaFoldDB" id="A7NNR9"/>
<dbReference type="HOGENOM" id="CLU_1433205_0_0_0"/>
<reference evidence="2 3" key="1">
    <citation type="submission" date="2007-08" db="EMBL/GenBank/DDBJ databases">
        <title>Complete sequence of Roseiflexus castenholzii DSM 13941.</title>
        <authorList>
            <consortium name="US DOE Joint Genome Institute"/>
            <person name="Copeland A."/>
            <person name="Lucas S."/>
            <person name="Lapidus A."/>
            <person name="Barry K."/>
            <person name="Glavina del Rio T."/>
            <person name="Dalin E."/>
            <person name="Tice H."/>
            <person name="Pitluck S."/>
            <person name="Thompson L.S."/>
            <person name="Brettin T."/>
            <person name="Bruce D."/>
            <person name="Detter J.C."/>
            <person name="Han C."/>
            <person name="Tapia R."/>
            <person name="Schmutz J."/>
            <person name="Larimer F."/>
            <person name="Land M."/>
            <person name="Hauser L."/>
            <person name="Kyrpides N."/>
            <person name="Mikhailova N."/>
            <person name="Bryant D.A."/>
            <person name="Hanada S."/>
            <person name="Tsukatani Y."/>
            <person name="Richardson P."/>
        </authorList>
    </citation>
    <scope>NUCLEOTIDE SEQUENCE [LARGE SCALE GENOMIC DNA]</scope>
    <source>
        <strain evidence="3">DSM 13941 / HLO8</strain>
    </source>
</reference>
<dbReference type="STRING" id="383372.Rcas_3159"/>
<dbReference type="eggNOG" id="ENOG502ZMAF">
    <property type="taxonomic scope" value="Bacteria"/>
</dbReference>
<accession>A7NNR9</accession>
<feature type="transmembrane region" description="Helical" evidence="1">
    <location>
        <begin position="24"/>
        <end position="46"/>
    </location>
</feature>
<gene>
    <name evidence="2" type="ordered locus">Rcas_3159</name>
</gene>
<name>A7NNR9_ROSCS</name>
<proteinExistence type="predicted"/>
<keyword evidence="1" id="KW-1133">Transmembrane helix</keyword>
<keyword evidence="3" id="KW-1185">Reference proteome</keyword>